<evidence type="ECO:0000256" key="1">
    <source>
        <dbReference type="SAM" id="MobiDB-lite"/>
    </source>
</evidence>
<feature type="transmembrane region" description="Helical" evidence="2">
    <location>
        <begin position="226"/>
        <end position="257"/>
    </location>
</feature>
<accession>A0A4S4F1S7</accession>
<evidence type="ECO:0000313" key="3">
    <source>
        <dbReference type="EMBL" id="THG23409.1"/>
    </source>
</evidence>
<keyword evidence="2" id="KW-0472">Membrane</keyword>
<proteinExistence type="predicted"/>
<feature type="compositionally biased region" description="Polar residues" evidence="1">
    <location>
        <begin position="1"/>
        <end position="20"/>
    </location>
</feature>
<sequence>MSTSQANHLTEQIVPQQQHQLPLKRQPPFSSMEPPFGDYHQFSSPALDLRLKEPEAIVVKSPALKRKSEKADLVAKSSDWNPSTGYVEAVGSPLQTPVSGNWGKAQKASRMEKSNRFGSQTAVSNVGSPSSNNLTTIGPCCYDSSLGQEEAHRICSDINATPDFASGIMKIVLEVESDADYWLLLDVDVSISDLWGIMYHLWTVILIFLVVQVFESLAMLLTELDVLVLLIWLLVFESLAVLLTELDVLVVLIWLLVAPLPTHDQASPLQ</sequence>
<comment type="caution">
    <text evidence="3">The sequence shown here is derived from an EMBL/GenBank/DDBJ whole genome shotgun (WGS) entry which is preliminary data.</text>
</comment>
<dbReference type="Proteomes" id="UP000306102">
    <property type="component" value="Unassembled WGS sequence"/>
</dbReference>
<organism evidence="3 4">
    <name type="scientific">Camellia sinensis var. sinensis</name>
    <name type="common">China tea</name>
    <dbReference type="NCBI Taxonomy" id="542762"/>
    <lineage>
        <taxon>Eukaryota</taxon>
        <taxon>Viridiplantae</taxon>
        <taxon>Streptophyta</taxon>
        <taxon>Embryophyta</taxon>
        <taxon>Tracheophyta</taxon>
        <taxon>Spermatophyta</taxon>
        <taxon>Magnoliopsida</taxon>
        <taxon>eudicotyledons</taxon>
        <taxon>Gunneridae</taxon>
        <taxon>Pentapetalae</taxon>
        <taxon>asterids</taxon>
        <taxon>Ericales</taxon>
        <taxon>Theaceae</taxon>
        <taxon>Camellia</taxon>
    </lineage>
</organism>
<reference evidence="3 4" key="1">
    <citation type="journal article" date="2018" name="Proc. Natl. Acad. Sci. U.S.A.">
        <title>Draft genome sequence of Camellia sinensis var. sinensis provides insights into the evolution of the tea genome and tea quality.</title>
        <authorList>
            <person name="Wei C."/>
            <person name="Yang H."/>
            <person name="Wang S."/>
            <person name="Zhao J."/>
            <person name="Liu C."/>
            <person name="Gao L."/>
            <person name="Xia E."/>
            <person name="Lu Y."/>
            <person name="Tai Y."/>
            <person name="She G."/>
            <person name="Sun J."/>
            <person name="Cao H."/>
            <person name="Tong W."/>
            <person name="Gao Q."/>
            <person name="Li Y."/>
            <person name="Deng W."/>
            <person name="Jiang X."/>
            <person name="Wang W."/>
            <person name="Chen Q."/>
            <person name="Zhang S."/>
            <person name="Li H."/>
            <person name="Wu J."/>
            <person name="Wang P."/>
            <person name="Li P."/>
            <person name="Shi C."/>
            <person name="Zheng F."/>
            <person name="Jian J."/>
            <person name="Huang B."/>
            <person name="Shan D."/>
            <person name="Shi M."/>
            <person name="Fang C."/>
            <person name="Yue Y."/>
            <person name="Li F."/>
            <person name="Li D."/>
            <person name="Wei S."/>
            <person name="Han B."/>
            <person name="Jiang C."/>
            <person name="Yin Y."/>
            <person name="Xia T."/>
            <person name="Zhang Z."/>
            <person name="Bennetzen J.L."/>
            <person name="Zhao S."/>
            <person name="Wan X."/>
        </authorList>
    </citation>
    <scope>NUCLEOTIDE SEQUENCE [LARGE SCALE GENOMIC DNA]</scope>
    <source>
        <strain evidence="4">cv. Shuchazao</strain>
        <tissue evidence="3">Leaf</tissue>
    </source>
</reference>
<name>A0A4S4F1S7_CAMSN</name>
<evidence type="ECO:0000256" key="2">
    <source>
        <dbReference type="SAM" id="Phobius"/>
    </source>
</evidence>
<gene>
    <name evidence="3" type="ORF">TEA_008731</name>
</gene>
<protein>
    <submittedName>
        <fullName evidence="3">Uncharacterized protein</fullName>
    </submittedName>
</protein>
<evidence type="ECO:0000313" key="4">
    <source>
        <dbReference type="Proteomes" id="UP000306102"/>
    </source>
</evidence>
<keyword evidence="2" id="KW-1133">Transmembrane helix</keyword>
<dbReference type="EMBL" id="SDRB02000326">
    <property type="protein sequence ID" value="THG23409.1"/>
    <property type="molecule type" value="Genomic_DNA"/>
</dbReference>
<keyword evidence="4" id="KW-1185">Reference proteome</keyword>
<feature type="region of interest" description="Disordered" evidence="1">
    <location>
        <begin position="1"/>
        <end position="31"/>
    </location>
</feature>
<dbReference type="AlphaFoldDB" id="A0A4S4F1S7"/>
<keyword evidence="2" id="KW-0812">Transmembrane</keyword>
<feature type="transmembrane region" description="Helical" evidence="2">
    <location>
        <begin position="194"/>
        <end position="214"/>
    </location>
</feature>